<dbReference type="PANTHER" id="PTHR46521:SF4">
    <property type="entry name" value="SUCROSE-PHOSPHATASE 2-RELATED"/>
    <property type="match status" value="1"/>
</dbReference>
<dbReference type="Pfam" id="PF05116">
    <property type="entry name" value="S6PP"/>
    <property type="match status" value="1"/>
</dbReference>
<dbReference type="SFLD" id="SFLDG01140">
    <property type="entry name" value="C2.B:_Phosphomannomutase_and_P"/>
    <property type="match status" value="1"/>
</dbReference>
<dbReference type="InterPro" id="IPR036412">
    <property type="entry name" value="HAD-like_sf"/>
</dbReference>
<proteinExistence type="predicted"/>
<dbReference type="Gene3D" id="3.90.1070.10">
    <property type="match status" value="1"/>
</dbReference>
<dbReference type="InterPro" id="IPR006379">
    <property type="entry name" value="HAD-SF_hydro_IIB"/>
</dbReference>
<dbReference type="SUPFAM" id="SSF56784">
    <property type="entry name" value="HAD-like"/>
    <property type="match status" value="1"/>
</dbReference>
<evidence type="ECO:0000256" key="1">
    <source>
        <dbReference type="ARBA" id="ARBA00022801"/>
    </source>
</evidence>
<dbReference type="SFLD" id="SFLDS00003">
    <property type="entry name" value="Haloacid_Dehalogenase"/>
    <property type="match status" value="1"/>
</dbReference>
<reference evidence="3 4" key="1">
    <citation type="journal article" date="2018" name="ISME J.">
        <title>Endosymbiont genomes yield clues of tubeworm success.</title>
        <authorList>
            <person name="Li Y."/>
            <person name="Liles M.R."/>
            <person name="Halanych K.M."/>
        </authorList>
    </citation>
    <scope>NUCLEOTIDE SEQUENCE [LARGE SCALE GENOMIC DNA]</scope>
    <source>
        <strain evidence="3">A1462</strain>
    </source>
</reference>
<dbReference type="PANTHER" id="PTHR46521">
    <property type="entry name" value="SUCROSE-PHOSPHATASE 2-RELATED"/>
    <property type="match status" value="1"/>
</dbReference>
<evidence type="ECO:0000259" key="2">
    <source>
        <dbReference type="Pfam" id="PF05116"/>
    </source>
</evidence>
<comment type="caution">
    <text evidence="3">The sequence shown here is derived from an EMBL/GenBank/DDBJ whole genome shotgun (WGS) entry which is preliminary data.</text>
</comment>
<accession>A0A370DJN7</accession>
<dbReference type="InterPro" id="IPR023214">
    <property type="entry name" value="HAD_sf"/>
</dbReference>
<dbReference type="AlphaFoldDB" id="A0A370DJN7"/>
<dbReference type="NCBIfam" id="TIGR01484">
    <property type="entry name" value="HAD-SF-IIB"/>
    <property type="match status" value="1"/>
</dbReference>
<gene>
    <name evidence="3" type="ORF">DIZ78_11940</name>
</gene>
<dbReference type="SFLD" id="SFLDG01141">
    <property type="entry name" value="C2.B.1:_Sucrose_Phosphatase_Li"/>
    <property type="match status" value="1"/>
</dbReference>
<name>A0A370DJN7_9GAMM</name>
<dbReference type="Gene3D" id="3.40.50.1000">
    <property type="entry name" value="HAD superfamily/HAD-like"/>
    <property type="match status" value="1"/>
</dbReference>
<dbReference type="EMBL" id="QFXE01000014">
    <property type="protein sequence ID" value="RDH85118.1"/>
    <property type="molecule type" value="Genomic_DNA"/>
</dbReference>
<keyword evidence="4" id="KW-1185">Reference proteome</keyword>
<dbReference type="GO" id="GO:0016791">
    <property type="term" value="F:phosphatase activity"/>
    <property type="evidence" value="ECO:0007669"/>
    <property type="project" value="UniProtKB-ARBA"/>
</dbReference>
<evidence type="ECO:0000313" key="4">
    <source>
        <dbReference type="Proteomes" id="UP000254771"/>
    </source>
</evidence>
<dbReference type="Proteomes" id="UP000254771">
    <property type="component" value="Unassembled WGS sequence"/>
</dbReference>
<organism evidence="3 4">
    <name type="scientific">endosymbiont of Escarpia spicata</name>
    <dbReference type="NCBI Taxonomy" id="2200908"/>
    <lineage>
        <taxon>Bacteria</taxon>
        <taxon>Pseudomonadati</taxon>
        <taxon>Pseudomonadota</taxon>
        <taxon>Gammaproteobacteria</taxon>
        <taxon>sulfur-oxidizing symbionts</taxon>
    </lineage>
</organism>
<protein>
    <submittedName>
        <fullName evidence="3">Haloacid dehalogenase</fullName>
    </submittedName>
</protein>
<dbReference type="InterPro" id="IPR006380">
    <property type="entry name" value="SPP-like_dom"/>
</dbReference>
<dbReference type="InterPro" id="IPR051518">
    <property type="entry name" value="Sucrose_Phosphatase"/>
</dbReference>
<dbReference type="GO" id="GO:0000287">
    <property type="term" value="F:magnesium ion binding"/>
    <property type="evidence" value="ECO:0007669"/>
    <property type="project" value="UniProtKB-ARBA"/>
</dbReference>
<sequence length="285" mass="31717">MTLQPLLLCTDLDRTLLPNGAESESPDARSHFRRLASLPEIALVYVSGRDRGRVQHAIENYRLPRPHMVVSDVGTTIHDLRNGDWQVWTRWQKEIAPDWNGFDHDGLRRLFLDIGELRLQEYSKQARFKLSYYVPLHANIESISQHMQSLLTEREVSASLVWSIDEPAGVGLLDVLPACATKLHAVEFLQQALGFRNDRTLFAGDSGNDLPVLISPIPSVLVANAMGQVIQDAETGADKMGNGDAFYHARGGFLGMNGNYAAGILEGVAHYHPDIAEVLKKKAER</sequence>
<feature type="domain" description="Sucrose phosphatase-like" evidence="2">
    <location>
        <begin position="5"/>
        <end position="272"/>
    </location>
</feature>
<keyword evidence="1" id="KW-0378">Hydrolase</keyword>
<evidence type="ECO:0000313" key="3">
    <source>
        <dbReference type="EMBL" id="RDH85118.1"/>
    </source>
</evidence>